<evidence type="ECO:0000313" key="2">
    <source>
        <dbReference type="Proteomes" id="UP000009045"/>
    </source>
</evidence>
<gene>
    <name evidence="1" type="ordered locus">SM11_chr0912</name>
</gene>
<dbReference type="KEGG" id="smx:SM11_chr0912"/>
<dbReference type="PATRIC" id="fig|707241.3.peg.957"/>
<sequence length="69" mass="7716">MKRAARPCRRRSREDPLHKLALKDTLTTAVGGGFRSVNVWLRESFDAYANVRPAKTIVSGRATRISISC</sequence>
<accession>F7X225</accession>
<dbReference type="Proteomes" id="UP000009045">
    <property type="component" value="Chromosome"/>
</dbReference>
<dbReference type="AlphaFoldDB" id="F7X225"/>
<name>F7X225_SINMM</name>
<dbReference type="HOGENOM" id="CLU_2773677_0_0_5"/>
<dbReference type="EMBL" id="CP001830">
    <property type="protein sequence ID" value="AEH78189.1"/>
    <property type="molecule type" value="Genomic_DNA"/>
</dbReference>
<dbReference type="Gene3D" id="3.40.718.10">
    <property type="entry name" value="Isopropylmalate Dehydrogenase"/>
    <property type="match status" value="1"/>
</dbReference>
<organism evidence="1 2">
    <name type="scientific">Sinorhizobium meliloti (strain SM11)</name>
    <dbReference type="NCBI Taxonomy" id="707241"/>
    <lineage>
        <taxon>Bacteria</taxon>
        <taxon>Pseudomonadati</taxon>
        <taxon>Pseudomonadota</taxon>
        <taxon>Alphaproteobacteria</taxon>
        <taxon>Hyphomicrobiales</taxon>
        <taxon>Rhizobiaceae</taxon>
        <taxon>Sinorhizobium/Ensifer group</taxon>
        <taxon>Sinorhizobium</taxon>
    </lineage>
</organism>
<evidence type="ECO:0000313" key="1">
    <source>
        <dbReference type="EMBL" id="AEH78189.1"/>
    </source>
</evidence>
<proteinExistence type="predicted"/>
<reference evidence="1 2" key="1">
    <citation type="journal article" date="2011" name="J. Biotechnol.">
        <title>The complete genome sequence of the dominant Sinorhizobium meliloti field isolate SM11 extends the S. meliloti pan-genome.</title>
        <authorList>
            <person name="Schneiker-Bekel S."/>
            <person name="Wibberg D."/>
            <person name="Bekel T."/>
            <person name="Blom J."/>
            <person name="Linke B."/>
            <person name="Neuweger H."/>
            <person name="Stiens M."/>
            <person name="Vorholter F.J."/>
            <person name="Weidner S."/>
            <person name="Goesmann A."/>
            <person name="Puhler A."/>
            <person name="Schluter A."/>
        </authorList>
    </citation>
    <scope>NUCLEOTIDE SEQUENCE [LARGE SCALE GENOMIC DNA]</scope>
    <source>
        <strain evidence="1 2">SM11</strain>
    </source>
</reference>
<protein>
    <submittedName>
        <fullName evidence="1">Uncharacterized protein</fullName>
    </submittedName>
</protein>
<dbReference type="SUPFAM" id="SSF53659">
    <property type="entry name" value="Isocitrate/Isopropylmalate dehydrogenase-like"/>
    <property type="match status" value="1"/>
</dbReference>